<reference evidence="5" key="1">
    <citation type="submission" date="2007-07" db="EMBL/GenBank/DDBJ databases">
        <title>PCAP assembly of the Caenorhabditis remanei genome.</title>
        <authorList>
            <consortium name="The Caenorhabditis remanei Sequencing Consortium"/>
            <person name="Wilson R.K."/>
        </authorList>
    </citation>
    <scope>NUCLEOTIDE SEQUENCE [LARGE SCALE GENOMIC DNA]</scope>
    <source>
        <strain evidence="5">PB4641</strain>
    </source>
</reference>
<feature type="region of interest" description="Disordered" evidence="3">
    <location>
        <begin position="114"/>
        <end position="133"/>
    </location>
</feature>
<name>E3LRI2_CAERE</name>
<evidence type="ECO:0000256" key="2">
    <source>
        <dbReference type="ARBA" id="ARBA00023242"/>
    </source>
</evidence>
<evidence type="ECO:0000313" key="5">
    <source>
        <dbReference type="EMBL" id="EFP07499.1"/>
    </source>
</evidence>
<keyword evidence="6" id="KW-1185">Reference proteome</keyword>
<feature type="region of interest" description="Disordered" evidence="3">
    <location>
        <begin position="143"/>
        <end position="212"/>
    </location>
</feature>
<dbReference type="OMA" id="FMQDIVE"/>
<comment type="subcellular location">
    <subcellularLocation>
        <location evidence="1">Nucleus</location>
    </subcellularLocation>
</comment>
<gene>
    <name evidence="5" type="ORF">CRE_26066</name>
</gene>
<dbReference type="InterPro" id="IPR050568">
    <property type="entry name" value="Transcr_DNA_Rep_Reg"/>
</dbReference>
<dbReference type="EMBL" id="DS268413">
    <property type="protein sequence ID" value="EFP07499.1"/>
    <property type="molecule type" value="Genomic_DNA"/>
</dbReference>
<feature type="domain" description="Transcription factor CBF/NF-Y/archaeal histone" evidence="4">
    <location>
        <begin position="35"/>
        <end position="98"/>
    </location>
</feature>
<feature type="compositionally biased region" description="Acidic residues" evidence="3">
    <location>
        <begin position="143"/>
        <end position="195"/>
    </location>
</feature>
<accession>E3LRI2</accession>
<protein>
    <recommendedName>
        <fullName evidence="4">Transcription factor CBF/NF-Y/archaeal histone domain-containing protein</fullName>
    </recommendedName>
</protein>
<evidence type="ECO:0000256" key="3">
    <source>
        <dbReference type="SAM" id="MobiDB-lite"/>
    </source>
</evidence>
<feature type="compositionally biased region" description="Basic and acidic residues" evidence="3">
    <location>
        <begin position="196"/>
        <end position="212"/>
    </location>
</feature>
<dbReference type="SUPFAM" id="SSF47113">
    <property type="entry name" value="Histone-fold"/>
    <property type="match status" value="1"/>
</dbReference>
<dbReference type="GO" id="GO:0046982">
    <property type="term" value="F:protein heterodimerization activity"/>
    <property type="evidence" value="ECO:0007669"/>
    <property type="project" value="InterPro"/>
</dbReference>
<dbReference type="Gene3D" id="1.10.20.10">
    <property type="entry name" value="Histone, subunit A"/>
    <property type="match status" value="1"/>
</dbReference>
<dbReference type="Proteomes" id="UP000008281">
    <property type="component" value="Unassembled WGS sequence"/>
</dbReference>
<evidence type="ECO:0000256" key="1">
    <source>
        <dbReference type="ARBA" id="ARBA00004123"/>
    </source>
</evidence>
<dbReference type="PANTHER" id="PTHR10252">
    <property type="entry name" value="HISTONE-LIKE TRANSCRIPTION FACTOR CCAAT-RELATED"/>
    <property type="match status" value="1"/>
</dbReference>
<dbReference type="InterPro" id="IPR003958">
    <property type="entry name" value="CBFA_NFYB_domain"/>
</dbReference>
<evidence type="ECO:0000259" key="4">
    <source>
        <dbReference type="Pfam" id="PF00808"/>
    </source>
</evidence>
<dbReference type="FunCoup" id="E3LRI2">
    <property type="interactions" value="459"/>
</dbReference>
<proteinExistence type="predicted"/>
<dbReference type="GO" id="GO:0006261">
    <property type="term" value="P:DNA-templated DNA replication"/>
    <property type="evidence" value="ECO:0007669"/>
    <property type="project" value="TreeGrafter"/>
</dbReference>
<keyword evidence="2" id="KW-0539">Nucleus</keyword>
<dbReference type="AlphaFoldDB" id="E3LRI2"/>
<dbReference type="GO" id="GO:0008622">
    <property type="term" value="C:epsilon DNA polymerase complex"/>
    <property type="evidence" value="ECO:0007669"/>
    <property type="project" value="TreeGrafter"/>
</dbReference>
<organism evidence="6">
    <name type="scientific">Caenorhabditis remanei</name>
    <name type="common">Caenorhabditis vulgaris</name>
    <dbReference type="NCBI Taxonomy" id="31234"/>
    <lineage>
        <taxon>Eukaryota</taxon>
        <taxon>Metazoa</taxon>
        <taxon>Ecdysozoa</taxon>
        <taxon>Nematoda</taxon>
        <taxon>Chromadorea</taxon>
        <taxon>Rhabditida</taxon>
        <taxon>Rhabditina</taxon>
        <taxon>Rhabditomorpha</taxon>
        <taxon>Rhabditoidea</taxon>
        <taxon>Rhabditidae</taxon>
        <taxon>Peloderinae</taxon>
        <taxon>Caenorhabditis</taxon>
    </lineage>
</organism>
<sequence length="212" mass="24642">MAWRKKSKKNVPVVQMSEEEVNTIEERVAKLMNTQLPMGRVKKIIRMNSDVEMINSEALQLMTKSAEMFIKELSNAANQNAAMEKRKTIQPKDIDKAIKKIWEFAFLEDTLDGWPKIQPKKRNPGGNSNQDDTVMEETLVEDTVEEHEEDHEDHEDVEEHEEEDDEEEHNENDVEAEEDELPETVPEVDGDDEFVEKDVDRPAMKDPFAEQF</sequence>
<dbReference type="OrthoDB" id="636685at2759"/>
<dbReference type="PANTHER" id="PTHR10252:SF79">
    <property type="entry name" value="DNA POLYMERASE EPSILON SUBUNIT 4"/>
    <property type="match status" value="1"/>
</dbReference>
<evidence type="ECO:0000313" key="6">
    <source>
        <dbReference type="Proteomes" id="UP000008281"/>
    </source>
</evidence>
<dbReference type="InParanoid" id="E3LRI2"/>
<dbReference type="STRING" id="31234.E3LRI2"/>
<dbReference type="CDD" id="cd22929">
    <property type="entry name" value="HFD_POLE4-like"/>
    <property type="match status" value="1"/>
</dbReference>
<dbReference type="InterPro" id="IPR009072">
    <property type="entry name" value="Histone-fold"/>
</dbReference>
<dbReference type="HOGENOM" id="CLU_1409940_0_0_1"/>
<dbReference type="Pfam" id="PF00808">
    <property type="entry name" value="CBFD_NFYB_HMF"/>
    <property type="match status" value="1"/>
</dbReference>
<dbReference type="eggNOG" id="KOG1658">
    <property type="taxonomic scope" value="Eukaryota"/>
</dbReference>